<accession>A0A0P1BT93</accession>
<evidence type="ECO:0000313" key="3">
    <source>
        <dbReference type="EMBL" id="CEH19348.1"/>
    </source>
</evidence>
<sequence length="603" mass="65948">MVNTPALTSLFQAALWRPGLLVPHATIADIRALDWNVLYNSGVRAVICDKDNCLTKPKEDGLAPALRHAWQECRFTFGPDRIIIVSNSAGSSSDSGGVGAESLSRHLQVPVLAHRGKKPARSCVRDIVAALNASSIQDPTSSVRTIWTGRVLVLGDRPTTDMVLAHRLNTALRRLSKTRSKLDKRAHFRRVIPGRNDAEPDEAPDPLSDPSIARVQAPESSLDAAPHALAVLTTTLWARERIGTRLMRSAENAALSFLAKRGVQPGAGWTRNDSLSIEAGEGSDILKRSIAARAELAKRGQVGVHSAAQAGLLAGRGDCSQELHSTPHLGESLHTLQPTSAAPTLMEALIAQPSLPHWLVVALKATRRLWTSSPTLFLRGQLHALWKLVRQGLKEGTSPGLQSRLGWTSNDAPRRFRTQVWSSKAGPGSRRSLSTSTAPALARILNVPGIAFNKREYNTRPRREEERKESKSESEMNFNKRVNRSFRKLLILSGIMVPLCFYLGIKISEVRHSEVRPESPELVLAERATGTGISTAGSTAQLERATEASSISLAMRETESEKGTTPYRNAAAEREIYHLQRELQDVNSKLERLSKRDGSAKLV</sequence>
<feature type="region of interest" description="Disordered" evidence="2">
    <location>
        <begin position="187"/>
        <end position="211"/>
    </location>
</feature>
<evidence type="ECO:0000256" key="1">
    <source>
        <dbReference type="SAM" id="Coils"/>
    </source>
</evidence>
<dbReference type="InterPro" id="IPR027706">
    <property type="entry name" value="PGP_Pase"/>
</dbReference>
<reference evidence="3 4" key="1">
    <citation type="submission" date="2014-09" db="EMBL/GenBank/DDBJ databases">
        <authorList>
            <person name="Magalhaes I.L.F."/>
            <person name="Oliveira U."/>
            <person name="Santos F.R."/>
            <person name="Vidigal T.H.D.A."/>
            <person name="Brescovit A.D."/>
            <person name="Santos A.J."/>
        </authorList>
    </citation>
    <scope>NUCLEOTIDE SEQUENCE [LARGE SCALE GENOMIC DNA]</scope>
</reference>
<protein>
    <submittedName>
        <fullName evidence="3">Predicted hydrolase (HAD superfamily)</fullName>
    </submittedName>
</protein>
<keyword evidence="1" id="KW-0175">Coiled coil</keyword>
<evidence type="ECO:0000256" key="2">
    <source>
        <dbReference type="SAM" id="MobiDB-lite"/>
    </source>
</evidence>
<dbReference type="AlphaFoldDB" id="A0A0P1BT93"/>
<dbReference type="Gene3D" id="3.40.50.1000">
    <property type="entry name" value="HAD superfamily/HAD-like"/>
    <property type="match status" value="1"/>
</dbReference>
<feature type="region of interest" description="Disordered" evidence="2">
    <location>
        <begin position="534"/>
        <end position="568"/>
    </location>
</feature>
<evidence type="ECO:0000313" key="4">
    <source>
        <dbReference type="Proteomes" id="UP000054845"/>
    </source>
</evidence>
<dbReference type="Pfam" id="PF09419">
    <property type="entry name" value="PGP_phosphatase"/>
    <property type="match status" value="1"/>
</dbReference>
<dbReference type="OrthoDB" id="198652at2759"/>
<feature type="compositionally biased region" description="Basic and acidic residues" evidence="2">
    <location>
        <begin position="456"/>
        <end position="474"/>
    </location>
</feature>
<keyword evidence="3" id="KW-0378">Hydrolase</keyword>
<proteinExistence type="predicted"/>
<dbReference type="EMBL" id="CCYA01000389">
    <property type="protein sequence ID" value="CEH19348.1"/>
    <property type="molecule type" value="Genomic_DNA"/>
</dbReference>
<feature type="coiled-coil region" evidence="1">
    <location>
        <begin position="569"/>
        <end position="596"/>
    </location>
</feature>
<dbReference type="Proteomes" id="UP000054845">
    <property type="component" value="Unassembled WGS sequence"/>
</dbReference>
<keyword evidence="4" id="KW-1185">Reference proteome</keyword>
<feature type="region of interest" description="Disordered" evidence="2">
    <location>
        <begin position="456"/>
        <end position="477"/>
    </location>
</feature>
<dbReference type="GO" id="GO:0008962">
    <property type="term" value="F:phosphatidylglycerophosphatase activity"/>
    <property type="evidence" value="ECO:0007669"/>
    <property type="project" value="InterPro"/>
</dbReference>
<name>A0A0P1BT93_9BASI</name>
<dbReference type="InterPro" id="IPR023214">
    <property type="entry name" value="HAD_sf"/>
</dbReference>
<dbReference type="STRING" id="401625.A0A0P1BT93"/>
<organism evidence="3 4">
    <name type="scientific">Ceraceosorus bombacis</name>
    <dbReference type="NCBI Taxonomy" id="401625"/>
    <lineage>
        <taxon>Eukaryota</taxon>
        <taxon>Fungi</taxon>
        <taxon>Dikarya</taxon>
        <taxon>Basidiomycota</taxon>
        <taxon>Ustilaginomycotina</taxon>
        <taxon>Exobasidiomycetes</taxon>
        <taxon>Ceraceosorales</taxon>
        <taxon>Ceraceosoraceae</taxon>
        <taxon>Ceraceosorus</taxon>
    </lineage>
</organism>